<evidence type="ECO:0000256" key="1">
    <source>
        <dbReference type="ARBA" id="ARBA00023015"/>
    </source>
</evidence>
<keyword evidence="2" id="KW-0804">Transcription</keyword>
<dbReference type="OrthoDB" id="4775043at2"/>
<keyword evidence="1" id="KW-0805">Transcription regulation</keyword>
<dbReference type="STRING" id="909613.UO65_3491"/>
<evidence type="ECO:0000259" key="3">
    <source>
        <dbReference type="Pfam" id="PF13490"/>
    </source>
</evidence>
<dbReference type="InterPro" id="IPR027383">
    <property type="entry name" value="Znf_put"/>
</dbReference>
<evidence type="ECO:0000313" key="5">
    <source>
        <dbReference type="Proteomes" id="UP000019277"/>
    </source>
</evidence>
<evidence type="ECO:0000313" key="4">
    <source>
        <dbReference type="EMBL" id="EWC61225.1"/>
    </source>
</evidence>
<proteinExistence type="predicted"/>
<dbReference type="InterPro" id="IPR041916">
    <property type="entry name" value="Anti_sigma_zinc_sf"/>
</dbReference>
<gene>
    <name evidence="4" type="ORF">UO65_3491</name>
</gene>
<dbReference type="Pfam" id="PF13490">
    <property type="entry name" value="zf-HC2"/>
    <property type="match status" value="1"/>
</dbReference>
<dbReference type="Proteomes" id="UP000019277">
    <property type="component" value="Unassembled WGS sequence"/>
</dbReference>
<reference evidence="4 5" key="1">
    <citation type="journal article" date="2014" name="Genome Announc.">
        <title>Draft Genome Sequence of the Antitrypanosomally Active Sponge-Associated Bacterium Actinokineospora sp. Strain EG49.</title>
        <authorList>
            <person name="Harjes J."/>
            <person name="Ryu T."/>
            <person name="Abdelmohsen U.R."/>
            <person name="Moitinho-Silva L."/>
            <person name="Horn H."/>
            <person name="Ravasi T."/>
            <person name="Hentschel U."/>
        </authorList>
    </citation>
    <scope>NUCLEOTIDE SEQUENCE [LARGE SCALE GENOMIC DNA]</scope>
    <source>
        <strain evidence="4 5">EG49</strain>
    </source>
</reference>
<comment type="caution">
    <text evidence="4">The sequence shown here is derived from an EMBL/GenBank/DDBJ whole genome shotgun (WGS) entry which is preliminary data.</text>
</comment>
<protein>
    <recommendedName>
        <fullName evidence="3">Putative zinc-finger domain-containing protein</fullName>
    </recommendedName>
</protein>
<sequence length="201" mass="20279">MTFESLGLPDLHLMPDAVVAFVDGELGRTPHDRATAHLARCPWCAAEVTAQRQARSAVRAADVPSMSAGFLASLRAIPQEVDLPGAPDNLAVTDDGQLVAIQRPEATAAFGTATPLGSSPRLGEGSTVLGRRSGRRAAQGAGVVVSGLVLGALALVNTGGGPVPGTAEPYPTAGDIEPVGFVGARPTAADQAPSFGLVAAR</sequence>
<dbReference type="PATRIC" id="fig|909613.9.peg.3490"/>
<dbReference type="Gene3D" id="1.10.10.1320">
    <property type="entry name" value="Anti-sigma factor, zinc-finger domain"/>
    <property type="match status" value="1"/>
</dbReference>
<organism evidence="4 5">
    <name type="scientific">Actinokineospora spheciospongiae</name>
    <dbReference type="NCBI Taxonomy" id="909613"/>
    <lineage>
        <taxon>Bacteria</taxon>
        <taxon>Bacillati</taxon>
        <taxon>Actinomycetota</taxon>
        <taxon>Actinomycetes</taxon>
        <taxon>Pseudonocardiales</taxon>
        <taxon>Pseudonocardiaceae</taxon>
        <taxon>Actinokineospora</taxon>
    </lineage>
</organism>
<dbReference type="EMBL" id="AYXG01000123">
    <property type="protein sequence ID" value="EWC61225.1"/>
    <property type="molecule type" value="Genomic_DNA"/>
</dbReference>
<name>W7IK46_9PSEU</name>
<dbReference type="RefSeq" id="WP_035283675.1">
    <property type="nucleotide sequence ID" value="NZ_AYXG01000123.1"/>
</dbReference>
<accession>W7IK46</accession>
<dbReference type="eggNOG" id="COG5662">
    <property type="taxonomic scope" value="Bacteria"/>
</dbReference>
<dbReference type="AlphaFoldDB" id="W7IK46"/>
<feature type="domain" description="Putative zinc-finger" evidence="3">
    <location>
        <begin position="18"/>
        <end position="45"/>
    </location>
</feature>
<evidence type="ECO:0000256" key="2">
    <source>
        <dbReference type="ARBA" id="ARBA00023163"/>
    </source>
</evidence>
<keyword evidence="5" id="KW-1185">Reference proteome</keyword>